<organism evidence="3 4">
    <name type="scientific">Stylonychia lemnae</name>
    <name type="common">Ciliate</name>
    <dbReference type="NCBI Taxonomy" id="5949"/>
    <lineage>
        <taxon>Eukaryota</taxon>
        <taxon>Sar</taxon>
        <taxon>Alveolata</taxon>
        <taxon>Ciliophora</taxon>
        <taxon>Intramacronucleata</taxon>
        <taxon>Spirotrichea</taxon>
        <taxon>Stichotrichia</taxon>
        <taxon>Sporadotrichida</taxon>
        <taxon>Oxytrichidae</taxon>
        <taxon>Stylonychinae</taxon>
        <taxon>Stylonychia</taxon>
    </lineage>
</organism>
<gene>
    <name evidence="3" type="primary">Contig11788.g12606</name>
    <name evidence="3" type="ORF">STYLEM_6348</name>
</gene>
<name>A0A078A9D3_STYLE</name>
<dbReference type="InterPro" id="IPR002818">
    <property type="entry name" value="DJ-1/PfpI"/>
</dbReference>
<dbReference type="SUPFAM" id="SSF52317">
    <property type="entry name" value="Class I glutamine amidotransferase-like"/>
    <property type="match status" value="1"/>
</dbReference>
<dbReference type="PANTHER" id="PTHR42733">
    <property type="entry name" value="DJ-1 PROTEIN"/>
    <property type="match status" value="1"/>
</dbReference>
<dbReference type="InterPro" id="IPR029062">
    <property type="entry name" value="Class_I_gatase-like"/>
</dbReference>
<dbReference type="PROSITE" id="PS51276">
    <property type="entry name" value="PEPTIDASE_C56_PFPI"/>
    <property type="match status" value="1"/>
</dbReference>
<dbReference type="CDD" id="cd03169">
    <property type="entry name" value="GATase1_PfpI_1"/>
    <property type="match status" value="1"/>
</dbReference>
<reference evidence="3 4" key="1">
    <citation type="submission" date="2014-06" db="EMBL/GenBank/DDBJ databases">
        <authorList>
            <person name="Swart Estienne"/>
        </authorList>
    </citation>
    <scope>NUCLEOTIDE SEQUENCE [LARGE SCALE GENOMIC DNA]</scope>
    <source>
        <strain evidence="3 4">130c</strain>
    </source>
</reference>
<feature type="domain" description="DJ-1/PfpI" evidence="2">
    <location>
        <begin position="606"/>
        <end position="780"/>
    </location>
</feature>
<dbReference type="InterPro" id="IPR011990">
    <property type="entry name" value="TPR-like_helical_dom_sf"/>
</dbReference>
<dbReference type="SUPFAM" id="SSF48452">
    <property type="entry name" value="TPR-like"/>
    <property type="match status" value="1"/>
</dbReference>
<evidence type="ECO:0000256" key="1">
    <source>
        <dbReference type="ARBA" id="ARBA00008542"/>
    </source>
</evidence>
<dbReference type="NCBIfam" id="TIGR01382">
    <property type="entry name" value="PfpI"/>
    <property type="match status" value="1"/>
</dbReference>
<keyword evidence="4" id="KW-1185">Reference proteome</keyword>
<dbReference type="GO" id="GO:0016740">
    <property type="term" value="F:transferase activity"/>
    <property type="evidence" value="ECO:0007669"/>
    <property type="project" value="UniProtKB-KW"/>
</dbReference>
<dbReference type="EMBL" id="CCKQ01006095">
    <property type="protein sequence ID" value="CDW77388.1"/>
    <property type="molecule type" value="Genomic_DNA"/>
</dbReference>
<keyword evidence="3" id="KW-0315">Glutamine amidotransferase</keyword>
<dbReference type="InterPro" id="IPR006286">
    <property type="entry name" value="C56_PfpI-like"/>
</dbReference>
<keyword evidence="3" id="KW-0808">Transferase</keyword>
<comment type="similarity">
    <text evidence="1">Belongs to the peptidase C56 family.</text>
</comment>
<dbReference type="Gene3D" id="3.40.50.880">
    <property type="match status" value="1"/>
</dbReference>
<dbReference type="Pfam" id="PF01965">
    <property type="entry name" value="DJ-1_PfpI"/>
    <property type="match status" value="1"/>
</dbReference>
<dbReference type="Proteomes" id="UP000039865">
    <property type="component" value="Unassembled WGS sequence"/>
</dbReference>
<sequence length="789" mass="91050">MSIEQATNQIRTLTRAMLQKAETGELDTEIRVLRYECPFLYSVVLDTLIIIANQFDFLTLVLHLESLGIKDNNDVYYDKVVEKQVYYALSHLYQEAKQNLSQDQGFITKVRNAISLLQIMSQKSLYRNKLKWLVEVLLGKLFHLVDNINKAREQMDKVDKILKIHYQKRLDDLQTEIVKKQTISFEKLNSIPRLNVSKIFYESYNQGLVFSYQKQMIYTGNQNCHKQIYCGLKYWLTIIKNSKQSYILLLHQYQKGIEIADYLLYTLYETYGQMDKSVRDFLRLEDPMRRAYFYYIAGLTYSIYSDSNECQLYAKRKLMKQKSLELLKTSLQFDSKNPYCLQQAAVLSAELNKVEQSIEYLDLKYSNTVAKVIQIYLNNLFRAKIEQIHHESRKANEAKFNVKDPSQMLVETYMNKESLELNNVNKNFESINSKFSNMIFEKSALNQNGDDGKQMKCFSTLMKLLHQLQVKGDESKLILNDSQISCDNFIDYQSIRLLDAVLNMYEGESAEKLKAKMTIKDIIRSSNETDIEAILVYSEILIELEKYDKAFFYLNHSLKYEYRNPNIWRLLGEVYQQKARLCDSQSNGKQLTDEKTFNLEKAGFSGDFVENMEIFAPYHCLIVLGFEVHAVCPGKSKGEKVATAVHDFVGFQTYTEKQGHNFELNATFDEIYPSDYAGLWIPGGRAPEYLRMNEKVLDLIRHFQEANKPIAAICHGAQLLVALGGLQGRQITCYPACAVELKLAGAQYVDAKVEDAVVDGNIVSGVAWPSNPAVLSQFVKLLGVTITHN</sequence>
<dbReference type="PANTHER" id="PTHR42733:SF2">
    <property type="entry name" value="DJ-1_THIJ_PFPI FAMILY PROTEIN"/>
    <property type="match status" value="1"/>
</dbReference>
<protein>
    <submittedName>
        <fullName evidence="3">Glutamine amidotransferase</fullName>
    </submittedName>
</protein>
<proteinExistence type="inferred from homology"/>
<dbReference type="InParanoid" id="A0A078A9D3"/>
<dbReference type="OrthoDB" id="543156at2759"/>
<evidence type="ECO:0000259" key="2">
    <source>
        <dbReference type="Pfam" id="PF01965"/>
    </source>
</evidence>
<accession>A0A078A9D3</accession>
<evidence type="ECO:0000313" key="4">
    <source>
        <dbReference type="Proteomes" id="UP000039865"/>
    </source>
</evidence>
<dbReference type="AlphaFoldDB" id="A0A078A9D3"/>
<evidence type="ECO:0000313" key="3">
    <source>
        <dbReference type="EMBL" id="CDW77388.1"/>
    </source>
</evidence>